<dbReference type="PROSITE" id="PS50888">
    <property type="entry name" value="BHLH"/>
    <property type="match status" value="1"/>
</dbReference>
<feature type="domain" description="PAS" evidence="1">
    <location>
        <begin position="145"/>
        <end position="206"/>
    </location>
</feature>
<evidence type="ECO:0000259" key="1">
    <source>
        <dbReference type="PROSITE" id="PS50112"/>
    </source>
</evidence>
<evidence type="ECO:0008006" key="5">
    <source>
        <dbReference type="Google" id="ProtNLM"/>
    </source>
</evidence>
<dbReference type="EMBL" id="CAJNOO010004492">
    <property type="protein sequence ID" value="CAF1383198.1"/>
    <property type="molecule type" value="Genomic_DNA"/>
</dbReference>
<sequence length="378" mass="43637">MQNSLQFYAEHNSHSIEDSFHSNSLDALIENDTFELSSYASVSTNQISAISSPTSSDMARRRDKITTASVLTKSAEEGNSDDLARKREEHRLAEEHRRAIEQEPFTELSMLITHRSDIKSTKLRHIDVLEIAVDGISKINFNLFLFVTTIESTPFRVIYVTDAINRILNITPDQWLEQDFLSFIHPVDFIRFRSQLMLLNQHIEMSIHLECRLKQGNNDMYSSVIIDGFLAFVGICHLPLITKYKETNMCRYKDPQSYFIHTAEQALVHQVLLCSIIASTTKTITWNFIHPTLQTSIPMTLEIKSFFNRITHQANFIELTFKSLFDFIDQAQEIDKLFESDLSVSTQQTIEEQLNNNPTTQTTPYYYSNGWTTINELL</sequence>
<comment type="caution">
    <text evidence="3">The sequence shown here is derived from an EMBL/GenBank/DDBJ whole genome shotgun (WGS) entry which is preliminary data.</text>
</comment>
<dbReference type="InterPro" id="IPR000014">
    <property type="entry name" value="PAS"/>
</dbReference>
<name>A0A815JJG0_9BILA</name>
<organism evidence="3 4">
    <name type="scientific">Rotaria sordida</name>
    <dbReference type="NCBI Taxonomy" id="392033"/>
    <lineage>
        <taxon>Eukaryota</taxon>
        <taxon>Metazoa</taxon>
        <taxon>Spiralia</taxon>
        <taxon>Gnathifera</taxon>
        <taxon>Rotifera</taxon>
        <taxon>Eurotatoria</taxon>
        <taxon>Bdelloidea</taxon>
        <taxon>Philodinida</taxon>
        <taxon>Philodinidae</taxon>
        <taxon>Rotaria</taxon>
    </lineage>
</organism>
<evidence type="ECO:0000313" key="4">
    <source>
        <dbReference type="Proteomes" id="UP000663882"/>
    </source>
</evidence>
<reference evidence="3" key="1">
    <citation type="submission" date="2021-02" db="EMBL/GenBank/DDBJ databases">
        <authorList>
            <person name="Nowell W R."/>
        </authorList>
    </citation>
    <scope>NUCLEOTIDE SEQUENCE</scope>
</reference>
<proteinExistence type="predicted"/>
<dbReference type="SUPFAM" id="SSF55785">
    <property type="entry name" value="PYP-like sensor domain (PAS domain)"/>
    <property type="match status" value="1"/>
</dbReference>
<accession>A0A815JJG0</accession>
<feature type="domain" description="BHLH" evidence="2">
    <location>
        <begin position="85"/>
        <end position="139"/>
    </location>
</feature>
<dbReference type="OrthoDB" id="10016818at2759"/>
<evidence type="ECO:0000313" key="3">
    <source>
        <dbReference type="EMBL" id="CAF1383198.1"/>
    </source>
</evidence>
<dbReference type="Proteomes" id="UP000663882">
    <property type="component" value="Unassembled WGS sequence"/>
</dbReference>
<dbReference type="InterPro" id="IPR035965">
    <property type="entry name" value="PAS-like_dom_sf"/>
</dbReference>
<evidence type="ECO:0000259" key="2">
    <source>
        <dbReference type="PROSITE" id="PS50888"/>
    </source>
</evidence>
<gene>
    <name evidence="3" type="ORF">RFH988_LOCUS33958</name>
</gene>
<dbReference type="InterPro" id="IPR011598">
    <property type="entry name" value="bHLH_dom"/>
</dbReference>
<dbReference type="PROSITE" id="PS50112">
    <property type="entry name" value="PAS"/>
    <property type="match status" value="1"/>
</dbReference>
<dbReference type="AlphaFoldDB" id="A0A815JJG0"/>
<dbReference type="CDD" id="cd00130">
    <property type="entry name" value="PAS"/>
    <property type="match status" value="1"/>
</dbReference>
<dbReference type="Gene3D" id="3.30.450.20">
    <property type="entry name" value="PAS domain"/>
    <property type="match status" value="1"/>
</dbReference>
<dbReference type="GO" id="GO:0046983">
    <property type="term" value="F:protein dimerization activity"/>
    <property type="evidence" value="ECO:0007669"/>
    <property type="project" value="InterPro"/>
</dbReference>
<protein>
    <recommendedName>
        <fullName evidence="5">PAS domain-containing protein</fullName>
    </recommendedName>
</protein>